<reference evidence="2" key="1">
    <citation type="journal article" date="2011" name="Nat. Biotechnol.">
        <title>The genomic sequence of the Chinese hamster ovary (CHO)-K1 cell line.</title>
        <authorList>
            <person name="Xu X."/>
            <person name="Nagarajan H."/>
            <person name="Lewis N.E."/>
            <person name="Pan S."/>
            <person name="Cai Z."/>
            <person name="Liu X."/>
            <person name="Chen W."/>
            <person name="Xie M."/>
            <person name="Wang W."/>
            <person name="Hammond S."/>
            <person name="Andersen M.R."/>
            <person name="Neff N."/>
            <person name="Passarelli B."/>
            <person name="Koh W."/>
            <person name="Fan H.C."/>
            <person name="Wang J."/>
            <person name="Gui Y."/>
            <person name="Lee K.H."/>
            <person name="Betenbaugh M.J."/>
            <person name="Quake S.R."/>
            <person name="Famili I."/>
            <person name="Palsson B.O."/>
            <person name="Wang J."/>
        </authorList>
    </citation>
    <scope>NUCLEOTIDE SEQUENCE [LARGE SCALE GENOMIC DNA]</scope>
    <source>
        <strain evidence="2">CHO K1 cell line</strain>
    </source>
</reference>
<sequence length="126" mass="13985">MGWCAGLVKPNGGAEPTCEVYLLSIRSLDESVNLCAENREKLPGGKSKGKLPRYHLEDAYSIVPLATSRLAAAQRPSATHIIWGNFVSLSNSLSLLECTLHSRLHMSWSLDLKKYHLPMSWPSHKN</sequence>
<dbReference type="EMBL" id="JH007784">
    <property type="protein sequence ID" value="EGW15288.1"/>
    <property type="molecule type" value="Genomic_DNA"/>
</dbReference>
<dbReference type="InParanoid" id="G3INX2"/>
<protein>
    <submittedName>
        <fullName evidence="1">Uncharacterized protein</fullName>
    </submittedName>
</protein>
<dbReference type="AlphaFoldDB" id="G3INX2"/>
<evidence type="ECO:0000313" key="1">
    <source>
        <dbReference type="EMBL" id="EGW15288.1"/>
    </source>
</evidence>
<name>G3INX2_CRIGR</name>
<accession>G3INX2</accession>
<gene>
    <name evidence="1" type="ORF">I79_025668</name>
</gene>
<dbReference type="Proteomes" id="UP000001075">
    <property type="component" value="Unassembled WGS sequence"/>
</dbReference>
<organism evidence="1 2">
    <name type="scientific">Cricetulus griseus</name>
    <name type="common">Chinese hamster</name>
    <name type="synonym">Cricetulus barabensis griseus</name>
    <dbReference type="NCBI Taxonomy" id="10029"/>
    <lineage>
        <taxon>Eukaryota</taxon>
        <taxon>Metazoa</taxon>
        <taxon>Chordata</taxon>
        <taxon>Craniata</taxon>
        <taxon>Vertebrata</taxon>
        <taxon>Euteleostomi</taxon>
        <taxon>Mammalia</taxon>
        <taxon>Eutheria</taxon>
        <taxon>Euarchontoglires</taxon>
        <taxon>Glires</taxon>
        <taxon>Rodentia</taxon>
        <taxon>Myomorpha</taxon>
        <taxon>Muroidea</taxon>
        <taxon>Cricetidae</taxon>
        <taxon>Cricetinae</taxon>
        <taxon>Cricetulus</taxon>
    </lineage>
</organism>
<proteinExistence type="predicted"/>
<evidence type="ECO:0000313" key="2">
    <source>
        <dbReference type="Proteomes" id="UP000001075"/>
    </source>
</evidence>